<proteinExistence type="predicted"/>
<dbReference type="CDD" id="cd11537">
    <property type="entry name" value="NTP-PPase_RS21-C6_like"/>
    <property type="match status" value="1"/>
</dbReference>
<dbReference type="InterPro" id="IPR052555">
    <property type="entry name" value="dCTP_Pyrophosphatase"/>
</dbReference>
<name>A0A1F4UTF5_UNCKA</name>
<protein>
    <recommendedName>
        <fullName evidence="3">Nucleotide pyrophosphohydrolase</fullName>
    </recommendedName>
</protein>
<reference evidence="1 2" key="1">
    <citation type="journal article" date="2016" name="Nat. Commun.">
        <title>Thousands of microbial genomes shed light on interconnected biogeochemical processes in an aquifer system.</title>
        <authorList>
            <person name="Anantharaman K."/>
            <person name="Brown C.T."/>
            <person name="Hug L.A."/>
            <person name="Sharon I."/>
            <person name="Castelle C.J."/>
            <person name="Probst A.J."/>
            <person name="Thomas B.C."/>
            <person name="Singh A."/>
            <person name="Wilkins M.J."/>
            <person name="Karaoz U."/>
            <person name="Brodie E.L."/>
            <person name="Williams K.H."/>
            <person name="Hubbard S.S."/>
            <person name="Banfield J.F."/>
        </authorList>
    </citation>
    <scope>NUCLEOTIDE SEQUENCE [LARGE SCALE GENOMIC DNA]</scope>
</reference>
<dbReference type="InterPro" id="IPR025984">
    <property type="entry name" value="DCTPP"/>
</dbReference>
<dbReference type="Proteomes" id="UP000177458">
    <property type="component" value="Unassembled WGS sequence"/>
</dbReference>
<dbReference type="GO" id="GO:0047429">
    <property type="term" value="F:nucleoside triphosphate diphosphatase activity"/>
    <property type="evidence" value="ECO:0007669"/>
    <property type="project" value="InterPro"/>
</dbReference>
<evidence type="ECO:0000313" key="2">
    <source>
        <dbReference type="Proteomes" id="UP000177458"/>
    </source>
</evidence>
<dbReference type="AlphaFoldDB" id="A0A1F4UTF5"/>
<dbReference type="Pfam" id="PF12643">
    <property type="entry name" value="MazG-like"/>
    <property type="match status" value="1"/>
</dbReference>
<comment type="caution">
    <text evidence="1">The sequence shown here is derived from an EMBL/GenBank/DDBJ whole genome shotgun (WGS) entry which is preliminary data.</text>
</comment>
<evidence type="ECO:0000313" key="1">
    <source>
        <dbReference type="EMBL" id="OGC48182.1"/>
    </source>
</evidence>
<dbReference type="Gene3D" id="1.10.287.1080">
    <property type="entry name" value="MazG-like"/>
    <property type="match status" value="1"/>
</dbReference>
<evidence type="ECO:0008006" key="3">
    <source>
        <dbReference type="Google" id="ProtNLM"/>
    </source>
</evidence>
<dbReference type="GO" id="GO:0009143">
    <property type="term" value="P:nucleoside triphosphate catabolic process"/>
    <property type="evidence" value="ECO:0007669"/>
    <property type="project" value="InterPro"/>
</dbReference>
<gene>
    <name evidence="1" type="ORF">A3A69_01335</name>
</gene>
<dbReference type="SUPFAM" id="SSF101386">
    <property type="entry name" value="all-alpha NTP pyrophosphatases"/>
    <property type="match status" value="1"/>
</dbReference>
<dbReference type="PANTHER" id="PTHR46523">
    <property type="entry name" value="DCTP PYROPHOSPHATASE 1"/>
    <property type="match status" value="1"/>
</dbReference>
<sequence length="151" mass="18063">MVKSDSTTTIKDLRKQTLRFVKERNWEQFQNMRSLAISLSLEANELLDHFQWLNDAEVDKIEKDEAKIEEFAMELADILAYLLIASNKLNIDLSKAFYSKMDLNNKKYIAERFKYLTWKEDNKVYQQIRNEHLKEIKLTQSNNRKNKTKKP</sequence>
<dbReference type="EMBL" id="MEVF01000045">
    <property type="protein sequence ID" value="OGC48182.1"/>
    <property type="molecule type" value="Genomic_DNA"/>
</dbReference>
<organism evidence="1 2">
    <name type="scientific">candidate division WWE3 bacterium RIFCSPLOWO2_01_FULL_37_15</name>
    <dbReference type="NCBI Taxonomy" id="1802622"/>
    <lineage>
        <taxon>Bacteria</taxon>
        <taxon>Katanobacteria</taxon>
    </lineage>
</organism>
<dbReference type="PANTHER" id="PTHR46523:SF1">
    <property type="entry name" value="DCTP PYROPHOSPHATASE 1"/>
    <property type="match status" value="1"/>
</dbReference>
<accession>A0A1F4UTF5</accession>